<gene>
    <name evidence="2" type="ORF">GCM10022215_37860</name>
</gene>
<evidence type="ECO:0000313" key="3">
    <source>
        <dbReference type="Proteomes" id="UP001501495"/>
    </source>
</evidence>
<keyword evidence="1" id="KW-1133">Transmembrane helix</keyword>
<keyword evidence="1" id="KW-0472">Membrane</keyword>
<dbReference type="Proteomes" id="UP001501495">
    <property type="component" value="Unassembled WGS sequence"/>
</dbReference>
<feature type="transmembrane region" description="Helical" evidence="1">
    <location>
        <begin position="127"/>
        <end position="150"/>
    </location>
</feature>
<evidence type="ECO:0008006" key="4">
    <source>
        <dbReference type="Google" id="ProtNLM"/>
    </source>
</evidence>
<dbReference type="Pfam" id="PF09981">
    <property type="entry name" value="DUF2218"/>
    <property type="match status" value="1"/>
</dbReference>
<organism evidence="2 3">
    <name type="scientific">Nocardioides fonticola</name>
    <dbReference type="NCBI Taxonomy" id="450363"/>
    <lineage>
        <taxon>Bacteria</taxon>
        <taxon>Bacillati</taxon>
        <taxon>Actinomycetota</taxon>
        <taxon>Actinomycetes</taxon>
        <taxon>Propionibacteriales</taxon>
        <taxon>Nocardioidaceae</taxon>
        <taxon>Nocardioides</taxon>
    </lineage>
</organism>
<keyword evidence="1" id="KW-0812">Transmembrane</keyword>
<dbReference type="Gene3D" id="3.30.310.50">
    <property type="entry name" value="Alpha-D-phosphohexomutase, C-terminal domain"/>
    <property type="match status" value="1"/>
</dbReference>
<name>A0ABP7XY16_9ACTN</name>
<sequence length="198" mass="21089">MLRSTARIDTVRGERYRDQLARHGAGMLRKAREEGGAGMPPIRETSTVEGAVVLDLAWGRCTVRAEPDALVLVAEAATAADLERIQAGVGSRVTRIGRRDGLTATWSAVEGDPASEVDSPPARHGSIIGGTAIAVILAMVIVVHLGLGAALLRAHWAWWALLALGIVVVAKLVVVRHFTGRFLGHRIGGHLPAGRKRR</sequence>
<accession>A0ABP7XY16</accession>
<feature type="transmembrane region" description="Helical" evidence="1">
    <location>
        <begin position="156"/>
        <end position="174"/>
    </location>
</feature>
<proteinExistence type="predicted"/>
<protein>
    <recommendedName>
        <fullName evidence="4">DUF2218 domain-containing protein</fullName>
    </recommendedName>
</protein>
<reference evidence="3" key="1">
    <citation type="journal article" date="2019" name="Int. J. Syst. Evol. Microbiol.">
        <title>The Global Catalogue of Microorganisms (GCM) 10K type strain sequencing project: providing services to taxonomists for standard genome sequencing and annotation.</title>
        <authorList>
            <consortium name="The Broad Institute Genomics Platform"/>
            <consortium name="The Broad Institute Genome Sequencing Center for Infectious Disease"/>
            <person name="Wu L."/>
            <person name="Ma J."/>
        </authorList>
    </citation>
    <scope>NUCLEOTIDE SEQUENCE [LARGE SCALE GENOMIC DNA]</scope>
    <source>
        <strain evidence="3">JCM 16703</strain>
    </source>
</reference>
<evidence type="ECO:0000256" key="1">
    <source>
        <dbReference type="SAM" id="Phobius"/>
    </source>
</evidence>
<keyword evidence="3" id="KW-1185">Reference proteome</keyword>
<dbReference type="EMBL" id="BAAAZH010000031">
    <property type="protein sequence ID" value="GAA4127414.1"/>
    <property type="molecule type" value="Genomic_DNA"/>
</dbReference>
<dbReference type="RefSeq" id="WP_344735065.1">
    <property type="nucleotide sequence ID" value="NZ_BAAAZH010000031.1"/>
</dbReference>
<evidence type="ECO:0000313" key="2">
    <source>
        <dbReference type="EMBL" id="GAA4127414.1"/>
    </source>
</evidence>
<dbReference type="InterPro" id="IPR014543">
    <property type="entry name" value="UCP028291"/>
</dbReference>
<comment type="caution">
    <text evidence="2">The sequence shown here is derived from an EMBL/GenBank/DDBJ whole genome shotgun (WGS) entry which is preliminary data.</text>
</comment>